<reference evidence="1 2" key="1">
    <citation type="submission" date="2016-11" db="EMBL/GenBank/DDBJ databases">
        <authorList>
            <person name="Jaros S."/>
            <person name="Januszkiewicz K."/>
            <person name="Wedrychowicz H."/>
        </authorList>
    </citation>
    <scope>NUCLEOTIDE SEQUENCE [LARGE SCALE GENOMIC DNA]</scope>
    <source>
        <strain evidence="1 2">DSM 9705</strain>
    </source>
</reference>
<dbReference type="STRING" id="1121409.SAMN02745124_03257"/>
<dbReference type="EMBL" id="FQXS01000022">
    <property type="protein sequence ID" value="SHI02031.1"/>
    <property type="molecule type" value="Genomic_DNA"/>
</dbReference>
<protein>
    <submittedName>
        <fullName evidence="1">Methionine biosynthesis protein MetW</fullName>
    </submittedName>
</protein>
<accession>A0A1M5XQD9</accession>
<dbReference type="Proteomes" id="UP000184139">
    <property type="component" value="Unassembled WGS sequence"/>
</dbReference>
<evidence type="ECO:0000313" key="1">
    <source>
        <dbReference type="EMBL" id="SHI02031.1"/>
    </source>
</evidence>
<evidence type="ECO:0000313" key="2">
    <source>
        <dbReference type="Proteomes" id="UP000184139"/>
    </source>
</evidence>
<name>A0A1M5XQD9_9BACT</name>
<dbReference type="Gene3D" id="3.40.50.150">
    <property type="entry name" value="Vaccinia Virus protein VP39"/>
    <property type="match status" value="1"/>
</dbReference>
<dbReference type="NCBIfam" id="TIGR02081">
    <property type="entry name" value="metW"/>
    <property type="match status" value="1"/>
</dbReference>
<dbReference type="CDD" id="cd02440">
    <property type="entry name" value="AdoMet_MTases"/>
    <property type="match status" value="1"/>
</dbReference>
<dbReference type="Pfam" id="PF07021">
    <property type="entry name" value="MetW"/>
    <property type="match status" value="1"/>
</dbReference>
<keyword evidence="2" id="KW-1185">Reference proteome</keyword>
<dbReference type="InterPro" id="IPR010743">
    <property type="entry name" value="Methionine_synth_MetW"/>
</dbReference>
<dbReference type="InterPro" id="IPR029063">
    <property type="entry name" value="SAM-dependent_MTases_sf"/>
</dbReference>
<sequence>MSAVPDTMRFDLRVIASKIEPGSRVLDLGCGSGDLLAWLAENKQVIGSGVEQDKTKAALCISRGLSVVQGDMNEEVDDYPDKCFDYVILSQTLQQVWEPARLLYSLSRIGRRFIVSFPNFGHYSIRLQLLLKGMAPKSEELPYNWYDTPNIRVITLKDFRRFARDVGYRIVDEIAVKTDADTGSGSVISRWTDLRASYGIFIIEKQT</sequence>
<gene>
    <name evidence="1" type="ORF">SAMN02745124_03257</name>
</gene>
<proteinExistence type="predicted"/>
<dbReference type="AlphaFoldDB" id="A0A1M5XQD9"/>
<dbReference type="SUPFAM" id="SSF53335">
    <property type="entry name" value="S-adenosyl-L-methionine-dependent methyltransferases"/>
    <property type="match status" value="1"/>
</dbReference>
<dbReference type="RefSeq" id="WP_208609812.1">
    <property type="nucleotide sequence ID" value="NZ_FQXS01000022.1"/>
</dbReference>
<organism evidence="1 2">
    <name type="scientific">Desulfofustis glycolicus DSM 9705</name>
    <dbReference type="NCBI Taxonomy" id="1121409"/>
    <lineage>
        <taxon>Bacteria</taxon>
        <taxon>Pseudomonadati</taxon>
        <taxon>Thermodesulfobacteriota</taxon>
        <taxon>Desulfobulbia</taxon>
        <taxon>Desulfobulbales</taxon>
        <taxon>Desulfocapsaceae</taxon>
        <taxon>Desulfofustis</taxon>
    </lineage>
</organism>